<dbReference type="KEGG" id="saes:HBH39_18400"/>
<dbReference type="Pfam" id="PF05309">
    <property type="entry name" value="TraE"/>
    <property type="match status" value="1"/>
</dbReference>
<accession>A0A6G9QQR5</accession>
<organism evidence="2 3">
    <name type="scientific">Shewanella aestuarii</name>
    <dbReference type="NCBI Taxonomy" id="1028752"/>
    <lineage>
        <taxon>Bacteria</taxon>
        <taxon>Pseudomonadati</taxon>
        <taxon>Pseudomonadota</taxon>
        <taxon>Gammaproteobacteria</taxon>
        <taxon>Alteromonadales</taxon>
        <taxon>Shewanellaceae</taxon>
        <taxon>Shewanella</taxon>
    </lineage>
</organism>
<protein>
    <submittedName>
        <fullName evidence="2">Uncharacterized protein</fullName>
    </submittedName>
</protein>
<geneLocation type="plasmid" evidence="2 3">
    <name>pPN3F2_1</name>
</geneLocation>
<keyword evidence="3" id="KW-1185">Reference proteome</keyword>
<keyword evidence="1" id="KW-0812">Transmembrane</keyword>
<proteinExistence type="predicted"/>
<sequence>MSNLLGGINDIKVSLTEAISVRNVTLLSNLILSVALLIFALKFISFEPGAVAIPNAPLTEPIEVRGSWANSSFKEGHAIAFSELIGNISNSNIKFVKQRFLASSTPYLRDQFEDEIERQVSIINARKLKQRFVIEDLHFDEYQDIVWIWGTREITIPNQPVMKKTWTYEWRIGVSGGMPKISYFQQYPGKPNMRQRVVPAADTIPELTDEMRDNLIESGSTVKEINNAK</sequence>
<reference evidence="2 3" key="1">
    <citation type="submission" date="2020-03" db="EMBL/GenBank/DDBJ databases">
        <title>Complete genome sequence of Shewanella sp.</title>
        <authorList>
            <person name="Kim Y.-S."/>
            <person name="Kim S.-J."/>
            <person name="Jung H.-K."/>
            <person name="Kim K.-H."/>
        </authorList>
    </citation>
    <scope>NUCLEOTIDE SEQUENCE [LARGE SCALE GENOMIC DNA]</scope>
    <source>
        <strain evidence="2 3">PN3F2</strain>
        <plasmid evidence="2 3">pPN3F2_1</plasmid>
    </source>
</reference>
<dbReference type="AlphaFoldDB" id="A0A6G9QQR5"/>
<dbReference type="RefSeq" id="WP_167680274.1">
    <property type="nucleotide sequence ID" value="NZ_CP050314.1"/>
</dbReference>
<evidence type="ECO:0000313" key="3">
    <source>
        <dbReference type="Proteomes" id="UP000502608"/>
    </source>
</evidence>
<dbReference type="Proteomes" id="UP000502608">
    <property type="component" value="Plasmid pPN3F2_1"/>
</dbReference>
<name>A0A6G9QQR5_9GAMM</name>
<keyword evidence="1" id="KW-1133">Transmembrane helix</keyword>
<dbReference type="InterPro" id="IPR007973">
    <property type="entry name" value="Pilus_assembly_TraE"/>
</dbReference>
<keyword evidence="2" id="KW-0614">Plasmid</keyword>
<gene>
    <name evidence="2" type="ORF">HBH39_18400</name>
</gene>
<evidence type="ECO:0000313" key="2">
    <source>
        <dbReference type="EMBL" id="QIR16443.1"/>
    </source>
</evidence>
<dbReference type="EMBL" id="CP050314">
    <property type="protein sequence ID" value="QIR16443.1"/>
    <property type="molecule type" value="Genomic_DNA"/>
</dbReference>
<feature type="transmembrane region" description="Helical" evidence="1">
    <location>
        <begin position="24"/>
        <end position="44"/>
    </location>
</feature>
<keyword evidence="1" id="KW-0472">Membrane</keyword>
<evidence type="ECO:0000256" key="1">
    <source>
        <dbReference type="SAM" id="Phobius"/>
    </source>
</evidence>